<protein>
    <submittedName>
        <fullName evidence="11">Glycosyl transferase</fullName>
    </submittedName>
</protein>
<dbReference type="EMBL" id="BJYX01000015">
    <property type="protein sequence ID" value="GEO31019.1"/>
    <property type="molecule type" value="Genomic_DNA"/>
</dbReference>
<evidence type="ECO:0000313" key="12">
    <source>
        <dbReference type="Proteomes" id="UP000321534"/>
    </source>
</evidence>
<dbReference type="GO" id="GO:0099621">
    <property type="term" value="F:undecaprenyl-phosphate 4-deoxy-4-formamido-L-arabinose transferase activity"/>
    <property type="evidence" value="ECO:0007669"/>
    <property type="project" value="TreeGrafter"/>
</dbReference>
<sequence>MTPLHAPGPTRISVVTPVYQGERTLPVLAEEIAALATTQTSPEGHEWVVAEWLLVFDNGPDGSADVMASLAEAYPFVRPIWLSRNFGQHAATLAGMASSGGDWIVTLDEDGQHDPRDIGVFIDVAMREQAQLVYAEPTNPAPHGALRNLTSRGAKWFFSIFLAGGSVTTFQSYRLVLGELGRSVAAYAGAGVYLDVALGWVVGRHAHAPVALRSEGEERRSGYNLRRLLSHFWRLVLSSGTRALRLVSVLGAIFAVAGVVFAIYVVIATALGAQTPVGWTSTMVVALLGTGAILLSLGVIAEYLGVAVGMAMGRPPYLITSDPQNGPLARRPGRR</sequence>
<feature type="transmembrane region" description="Helical" evidence="9">
    <location>
        <begin position="279"/>
        <end position="304"/>
    </location>
</feature>
<dbReference type="InterPro" id="IPR029044">
    <property type="entry name" value="Nucleotide-diphossugar_trans"/>
</dbReference>
<evidence type="ECO:0000256" key="1">
    <source>
        <dbReference type="ARBA" id="ARBA00006739"/>
    </source>
</evidence>
<dbReference type="PANTHER" id="PTHR48090">
    <property type="entry name" value="UNDECAPRENYL-PHOSPHATE 4-DEOXY-4-FORMAMIDO-L-ARABINOSE TRANSFERASE-RELATED"/>
    <property type="match status" value="1"/>
</dbReference>
<dbReference type="AlphaFoldDB" id="A0A512D3H4"/>
<dbReference type="Proteomes" id="UP000321534">
    <property type="component" value="Unassembled WGS sequence"/>
</dbReference>
<keyword evidence="2" id="KW-1003">Cell membrane</keyword>
<accession>A0A512D3H4</accession>
<organism evidence="11 12">
    <name type="scientific">Terrabacter aerolatus</name>
    <dbReference type="NCBI Taxonomy" id="422442"/>
    <lineage>
        <taxon>Bacteria</taxon>
        <taxon>Bacillati</taxon>
        <taxon>Actinomycetota</taxon>
        <taxon>Actinomycetes</taxon>
        <taxon>Micrococcales</taxon>
        <taxon>Intrasporangiaceae</taxon>
        <taxon>Terrabacter</taxon>
    </lineage>
</organism>
<dbReference type="Gene3D" id="3.90.550.10">
    <property type="entry name" value="Spore Coat Polysaccharide Biosynthesis Protein SpsA, Chain A"/>
    <property type="match status" value="1"/>
</dbReference>
<reference evidence="11 12" key="1">
    <citation type="submission" date="2019-07" db="EMBL/GenBank/DDBJ databases">
        <title>Whole genome shotgun sequence of Terrabacter aerolatus NBRC 106305.</title>
        <authorList>
            <person name="Hosoyama A."/>
            <person name="Uohara A."/>
            <person name="Ohji S."/>
            <person name="Ichikawa N."/>
        </authorList>
    </citation>
    <scope>NUCLEOTIDE SEQUENCE [LARGE SCALE GENOMIC DNA]</scope>
    <source>
        <strain evidence="11 12">NBRC 106305</strain>
    </source>
</reference>
<feature type="domain" description="Glycosyltransferase 2-like" evidence="10">
    <location>
        <begin position="13"/>
        <end position="152"/>
    </location>
</feature>
<evidence type="ECO:0000259" key="10">
    <source>
        <dbReference type="Pfam" id="PF00535"/>
    </source>
</evidence>
<dbReference type="SUPFAM" id="SSF53448">
    <property type="entry name" value="Nucleotide-diphospho-sugar transferases"/>
    <property type="match status" value="1"/>
</dbReference>
<keyword evidence="6" id="KW-0448">Lipopolysaccharide biosynthesis</keyword>
<keyword evidence="5 9" id="KW-0812">Transmembrane</keyword>
<dbReference type="Pfam" id="PF00535">
    <property type="entry name" value="Glycos_transf_2"/>
    <property type="match status" value="1"/>
</dbReference>
<gene>
    <name evidence="11" type="ORF">TAE01_28290</name>
</gene>
<keyword evidence="7 9" id="KW-1133">Transmembrane helix</keyword>
<feature type="transmembrane region" description="Helical" evidence="9">
    <location>
        <begin position="243"/>
        <end position="267"/>
    </location>
</feature>
<keyword evidence="3" id="KW-0328">Glycosyltransferase</keyword>
<comment type="caution">
    <text evidence="11">The sequence shown here is derived from an EMBL/GenBank/DDBJ whole genome shotgun (WGS) entry which is preliminary data.</text>
</comment>
<comment type="similarity">
    <text evidence="1">Belongs to the glycosyltransferase 2 family.</text>
</comment>
<evidence type="ECO:0000256" key="6">
    <source>
        <dbReference type="ARBA" id="ARBA00022985"/>
    </source>
</evidence>
<dbReference type="GO" id="GO:0005886">
    <property type="term" value="C:plasma membrane"/>
    <property type="evidence" value="ECO:0007669"/>
    <property type="project" value="TreeGrafter"/>
</dbReference>
<dbReference type="InterPro" id="IPR001173">
    <property type="entry name" value="Glyco_trans_2-like"/>
</dbReference>
<evidence type="ECO:0000256" key="4">
    <source>
        <dbReference type="ARBA" id="ARBA00022679"/>
    </source>
</evidence>
<dbReference type="InterPro" id="IPR050256">
    <property type="entry name" value="Glycosyltransferase_2"/>
</dbReference>
<evidence type="ECO:0000256" key="7">
    <source>
        <dbReference type="ARBA" id="ARBA00022989"/>
    </source>
</evidence>
<evidence type="ECO:0000256" key="5">
    <source>
        <dbReference type="ARBA" id="ARBA00022692"/>
    </source>
</evidence>
<proteinExistence type="inferred from homology"/>
<keyword evidence="8 9" id="KW-0472">Membrane</keyword>
<evidence type="ECO:0000256" key="3">
    <source>
        <dbReference type="ARBA" id="ARBA00022676"/>
    </source>
</evidence>
<dbReference type="PANTHER" id="PTHR48090:SF3">
    <property type="entry name" value="UNDECAPRENYL-PHOSPHATE 4-DEOXY-4-FORMAMIDO-L-ARABINOSE TRANSFERASE"/>
    <property type="match status" value="1"/>
</dbReference>
<keyword evidence="4 11" id="KW-0808">Transferase</keyword>
<evidence type="ECO:0000256" key="2">
    <source>
        <dbReference type="ARBA" id="ARBA00022475"/>
    </source>
</evidence>
<feature type="transmembrane region" description="Helical" evidence="9">
    <location>
        <begin position="156"/>
        <end position="173"/>
    </location>
</feature>
<name>A0A512D3H4_9MICO</name>
<evidence type="ECO:0000256" key="9">
    <source>
        <dbReference type="SAM" id="Phobius"/>
    </source>
</evidence>
<evidence type="ECO:0000313" key="11">
    <source>
        <dbReference type="EMBL" id="GEO31019.1"/>
    </source>
</evidence>
<keyword evidence="12" id="KW-1185">Reference proteome</keyword>
<evidence type="ECO:0000256" key="8">
    <source>
        <dbReference type="ARBA" id="ARBA00023136"/>
    </source>
</evidence>
<dbReference type="GO" id="GO:0009103">
    <property type="term" value="P:lipopolysaccharide biosynthetic process"/>
    <property type="evidence" value="ECO:0007669"/>
    <property type="project" value="UniProtKB-KW"/>
</dbReference>
<dbReference type="RefSeq" id="WP_222594134.1">
    <property type="nucleotide sequence ID" value="NZ_BAAARO010000008.1"/>
</dbReference>